<feature type="transmembrane region" description="Helical" evidence="9">
    <location>
        <begin position="387"/>
        <end position="406"/>
    </location>
</feature>
<dbReference type="PANTHER" id="PTHR33908">
    <property type="entry name" value="MANNOSYLTRANSFERASE YKCB-RELATED"/>
    <property type="match status" value="1"/>
</dbReference>
<keyword evidence="6 9" id="KW-1133">Transmembrane helix</keyword>
<feature type="compositionally biased region" description="Low complexity" evidence="8">
    <location>
        <begin position="339"/>
        <end position="352"/>
    </location>
</feature>
<evidence type="ECO:0000256" key="3">
    <source>
        <dbReference type="ARBA" id="ARBA00022676"/>
    </source>
</evidence>
<evidence type="ECO:0000256" key="8">
    <source>
        <dbReference type="SAM" id="MobiDB-lite"/>
    </source>
</evidence>
<feature type="domain" description="Putative mannosyltransferase YkcA/B-like C-terminal" evidence="11">
    <location>
        <begin position="587"/>
        <end position="668"/>
    </location>
</feature>
<feature type="compositionally biased region" description="Gly residues" evidence="8">
    <location>
        <begin position="694"/>
        <end position="703"/>
    </location>
</feature>
<proteinExistence type="predicted"/>
<evidence type="ECO:0000256" key="9">
    <source>
        <dbReference type="SAM" id="Phobius"/>
    </source>
</evidence>
<feature type="region of interest" description="Disordered" evidence="8">
    <location>
        <begin position="271"/>
        <end position="357"/>
    </location>
</feature>
<feature type="compositionally biased region" description="Low complexity" evidence="8">
    <location>
        <begin position="677"/>
        <end position="693"/>
    </location>
</feature>
<feature type="transmembrane region" description="Helical" evidence="9">
    <location>
        <begin position="173"/>
        <end position="203"/>
    </location>
</feature>
<feature type="transmembrane region" description="Helical" evidence="9">
    <location>
        <begin position="92"/>
        <end position="113"/>
    </location>
</feature>
<evidence type="ECO:0000256" key="2">
    <source>
        <dbReference type="ARBA" id="ARBA00022475"/>
    </source>
</evidence>
<feature type="transmembrane region" description="Helical" evidence="9">
    <location>
        <begin position="445"/>
        <end position="466"/>
    </location>
</feature>
<evidence type="ECO:0000256" key="7">
    <source>
        <dbReference type="ARBA" id="ARBA00023136"/>
    </source>
</evidence>
<evidence type="ECO:0000256" key="1">
    <source>
        <dbReference type="ARBA" id="ARBA00004651"/>
    </source>
</evidence>
<feature type="transmembrane region" description="Helical" evidence="9">
    <location>
        <begin position="215"/>
        <end position="235"/>
    </location>
</feature>
<dbReference type="InterPro" id="IPR038731">
    <property type="entry name" value="RgtA/B/C-like"/>
</dbReference>
<keyword evidence="3" id="KW-0328">Glycosyltransferase</keyword>
<feature type="compositionally biased region" description="Low complexity" evidence="8">
    <location>
        <begin position="300"/>
        <end position="332"/>
    </location>
</feature>
<evidence type="ECO:0000313" key="12">
    <source>
        <dbReference type="EMBL" id="MFD1672700.1"/>
    </source>
</evidence>
<feature type="domain" description="Glycosyltransferase RgtA/B/C/D-like" evidence="10">
    <location>
        <begin position="74"/>
        <end position="232"/>
    </location>
</feature>
<name>A0ABW4JBY8_9LACO</name>
<keyword evidence="4" id="KW-0808">Transferase</keyword>
<dbReference type="InterPro" id="IPR056785">
    <property type="entry name" value="YkcA/B-like_C"/>
</dbReference>
<feature type="transmembrane region" description="Helical" evidence="9">
    <location>
        <begin position="478"/>
        <end position="497"/>
    </location>
</feature>
<comment type="caution">
    <text evidence="12">The sequence shown here is derived from an EMBL/GenBank/DDBJ whole genome shotgun (WGS) entry which is preliminary data.</text>
</comment>
<reference evidence="13" key="1">
    <citation type="journal article" date="2019" name="Int. J. Syst. Evol. Microbiol.">
        <title>The Global Catalogue of Microorganisms (GCM) 10K type strain sequencing project: providing services to taxonomists for standard genome sequencing and annotation.</title>
        <authorList>
            <consortium name="The Broad Institute Genomics Platform"/>
            <consortium name="The Broad Institute Genome Sequencing Center for Infectious Disease"/>
            <person name="Wu L."/>
            <person name="Ma J."/>
        </authorList>
    </citation>
    <scope>NUCLEOTIDE SEQUENCE [LARGE SCALE GENOMIC DNA]</scope>
    <source>
        <strain evidence="13">CCM 8896</strain>
    </source>
</reference>
<organism evidence="12 13">
    <name type="scientific">Agrilactobacillus yilanensis</name>
    <dbReference type="NCBI Taxonomy" id="2485997"/>
    <lineage>
        <taxon>Bacteria</taxon>
        <taxon>Bacillati</taxon>
        <taxon>Bacillota</taxon>
        <taxon>Bacilli</taxon>
        <taxon>Lactobacillales</taxon>
        <taxon>Lactobacillaceae</taxon>
        <taxon>Agrilactobacillus</taxon>
    </lineage>
</organism>
<evidence type="ECO:0000259" key="10">
    <source>
        <dbReference type="Pfam" id="PF13231"/>
    </source>
</evidence>
<dbReference type="RefSeq" id="WP_225423618.1">
    <property type="nucleotide sequence ID" value="NZ_JBHTOP010000026.1"/>
</dbReference>
<dbReference type="Pfam" id="PF13231">
    <property type="entry name" value="PMT_2"/>
    <property type="match status" value="1"/>
</dbReference>
<evidence type="ECO:0000313" key="13">
    <source>
        <dbReference type="Proteomes" id="UP001597267"/>
    </source>
</evidence>
<dbReference type="EMBL" id="JBHTOP010000026">
    <property type="protein sequence ID" value="MFD1672700.1"/>
    <property type="molecule type" value="Genomic_DNA"/>
</dbReference>
<evidence type="ECO:0000256" key="6">
    <source>
        <dbReference type="ARBA" id="ARBA00022989"/>
    </source>
</evidence>
<feature type="transmembrane region" description="Helical" evidence="9">
    <location>
        <begin position="422"/>
        <end position="439"/>
    </location>
</feature>
<protein>
    <submittedName>
        <fullName evidence="12">Glycosyltransferase family 39 protein</fullName>
    </submittedName>
</protein>
<keyword evidence="5 9" id="KW-0812">Transmembrane</keyword>
<dbReference type="Pfam" id="PF24878">
    <property type="entry name" value="YkcB_C"/>
    <property type="match status" value="1"/>
</dbReference>
<evidence type="ECO:0000259" key="11">
    <source>
        <dbReference type="Pfam" id="PF24878"/>
    </source>
</evidence>
<dbReference type="InterPro" id="IPR050297">
    <property type="entry name" value="LipidA_mod_glycosyltrf_83"/>
</dbReference>
<sequence length="717" mass="77060">MANRIKAQRTDRHKRKIDIYLILILVLALFLYGWNIWNAGTANTYYTAAIKSMTMSWHNFWYGAFDPAGYITVDKPPVALWFMAISAKIFGVHGWSVVLPSVLFGVGSVFLLYKMVVPKFGPIPARLTALAMTLTPIVVADSRTNNMDATLVFFLLLAGWFLQKSVYTHKVRYLLISFALIGVAFNVKMLQAYMVVPAMLVYYWIATRKKWTKKLGWATVAMVFLAIFTLIWPLAVDSTDASKRPYIGSSETNSVMELAFGYNGSQRLLGQSTGTGSRFPGMSGSKESGTSQMGGYGMQAPSSTGTGSSTNNTGNGAGNPPSNGAGPGSSTTGTGGSTNNGAPQPPSGMKNGKMGKGGAAGGAGGGAFDIGTAGVTRIFQTSLGRQVSWLLPFAIIGILSSFVYYIDRKRHWYQMSDQQKEIIYWVGWLVPVFAFFSVASFFHPYYMIMLAPPIAALFGIGAYTAYKQFKESSLKKWTTYLLPLAFLSTIALQAYYVYAYYPWLTWILIGGSILLSILGFGLRSKKNFKPVGIVALILLLVSPGWWSLTPTLASESAQIPTAGPDLLTQGSGGGSAGSMDQSISTSMLNYLLKHQGNAKYLYATSDTGSAAPVIIKTGKAVMAIGGFNGTDPSITLKEFKKLVAKGEVKYYLASGKSSSSAIAKWVAKYGKAVTISSSSSTSKSSSTNNNAQGQPGGGMGGDQQGTLYYLSPSIAKK</sequence>
<feature type="region of interest" description="Disordered" evidence="8">
    <location>
        <begin position="677"/>
        <end position="717"/>
    </location>
</feature>
<evidence type="ECO:0000256" key="5">
    <source>
        <dbReference type="ARBA" id="ARBA00022692"/>
    </source>
</evidence>
<dbReference type="Proteomes" id="UP001597267">
    <property type="component" value="Unassembled WGS sequence"/>
</dbReference>
<feature type="transmembrane region" description="Helical" evidence="9">
    <location>
        <begin position="531"/>
        <end position="548"/>
    </location>
</feature>
<keyword evidence="2" id="KW-1003">Cell membrane</keyword>
<evidence type="ECO:0000256" key="4">
    <source>
        <dbReference type="ARBA" id="ARBA00022679"/>
    </source>
</evidence>
<gene>
    <name evidence="12" type="ORF">ACFQ5M_11360</name>
</gene>
<feature type="transmembrane region" description="Helical" evidence="9">
    <location>
        <begin position="20"/>
        <end position="37"/>
    </location>
</feature>
<accession>A0ABW4JBY8</accession>
<feature type="transmembrane region" description="Helical" evidence="9">
    <location>
        <begin position="149"/>
        <end position="167"/>
    </location>
</feature>
<keyword evidence="7 9" id="KW-0472">Membrane</keyword>
<dbReference type="PANTHER" id="PTHR33908:SF3">
    <property type="entry name" value="UNDECAPRENYL PHOSPHATE-ALPHA-4-AMINO-4-DEOXY-L-ARABINOSE ARABINOSYL TRANSFERASE"/>
    <property type="match status" value="1"/>
</dbReference>
<feature type="transmembrane region" description="Helical" evidence="9">
    <location>
        <begin position="503"/>
        <end position="522"/>
    </location>
</feature>
<keyword evidence="13" id="KW-1185">Reference proteome</keyword>
<comment type="subcellular location">
    <subcellularLocation>
        <location evidence="1">Cell membrane</location>
        <topology evidence="1">Multi-pass membrane protein</topology>
    </subcellularLocation>
</comment>